<accession>A0ACC1KYR7</accession>
<evidence type="ECO:0000313" key="2">
    <source>
        <dbReference type="Proteomes" id="UP001140087"/>
    </source>
</evidence>
<dbReference type="EMBL" id="JANBUN010001497">
    <property type="protein sequence ID" value="KAJ2797863.1"/>
    <property type="molecule type" value="Genomic_DNA"/>
</dbReference>
<comment type="caution">
    <text evidence="1">The sequence shown here is derived from an EMBL/GenBank/DDBJ whole genome shotgun (WGS) entry which is preliminary data.</text>
</comment>
<keyword evidence="2" id="KW-1185">Reference proteome</keyword>
<sequence length="870" mass="90782">MNISGLSYLQFALVDGVAAVYLLLRVCETRAWSRINPVSVLRQGPSTRGSGLATMVGYFSCVAATVLFLVKDGLMAHQELQDVALCRAAVYLREEVTPTDAQQLPVIKTGLLLWDLGSALQILALGCAVSLWAARPLRRLLDPQPPMSAAAGAAMLGLGVLGCTAIVIAHFVAFRTMDNAGSARSVARVVSSGLALAFAAVLCWVVVRVTLAVRRTRRRDPYATATAVSAALKLDTQGGRPMATLQHLLGVQTASFMNETAKLLVLVLGLRAVFFLVFDVAFLAQSQSIIADMAANNVYTGLGTLAASLTCPLIAQLLLPARLEVLADVLGAAGGMSQPDRIAFIDAQLNAGAATVHMAQLSPTLTPRGRGPSSTLGSKSRSRAPTAASLAVEKLLGSDAAMPPVLHHLPLQASRDRLPAAVPGSHGAGYLGDIPYIDRDTRESSFFTHGPWTQSPAYSPYTPTPHASLRPSTGERDSSTVANVFGRPAHGVGAHPVPANPATGGGGNLLITLRRSTLRDNQNLPGDHGDGSRSELNDSFVPLPSPGSAAAPGQSGTSDSYPSGPSLHAVALADPGSDGRDSIVSAYARPESALPPVQRIIYEPRPSSFVSEDYQYYPLSAGDGGSKSSASASNPFDDDPRSTAPPADHQHVYVASPPPAEDTAGDEPDSASDPRLMSGLGPFLMRKGSKASLRRKNKLEHHGQRAETAADELQSGRSSVLQPRDPVHLDRQGRLAAGDGDDAGNSSDSSTGGPAIEPERSAAYGSKKSSVHTLSRMSAFYGAADPAPAYGGSSAAVEAEEVRRDSATISNMSWEQRAAAAQPPVPASVGASYVSAPVMHHYTSFRPGGESTAPASLFKRRGDSNASTSS</sequence>
<proteinExistence type="predicted"/>
<dbReference type="Proteomes" id="UP001140087">
    <property type="component" value="Unassembled WGS sequence"/>
</dbReference>
<evidence type="ECO:0000313" key="1">
    <source>
        <dbReference type="EMBL" id="KAJ2797863.1"/>
    </source>
</evidence>
<feature type="non-terminal residue" evidence="1">
    <location>
        <position position="870"/>
    </location>
</feature>
<organism evidence="1 2">
    <name type="scientific">Coemansia helicoidea</name>
    <dbReference type="NCBI Taxonomy" id="1286919"/>
    <lineage>
        <taxon>Eukaryota</taxon>
        <taxon>Fungi</taxon>
        <taxon>Fungi incertae sedis</taxon>
        <taxon>Zoopagomycota</taxon>
        <taxon>Kickxellomycotina</taxon>
        <taxon>Kickxellomycetes</taxon>
        <taxon>Kickxellales</taxon>
        <taxon>Kickxellaceae</taxon>
        <taxon>Coemansia</taxon>
    </lineage>
</organism>
<protein>
    <submittedName>
        <fullName evidence="1">Uncharacterized protein</fullName>
    </submittedName>
</protein>
<reference evidence="1" key="1">
    <citation type="submission" date="2022-07" db="EMBL/GenBank/DDBJ databases">
        <title>Phylogenomic reconstructions and comparative analyses of Kickxellomycotina fungi.</title>
        <authorList>
            <person name="Reynolds N.K."/>
            <person name="Stajich J.E."/>
            <person name="Barry K."/>
            <person name="Grigoriev I.V."/>
            <person name="Crous P."/>
            <person name="Smith M.E."/>
        </authorList>
    </citation>
    <scope>NUCLEOTIDE SEQUENCE</scope>
    <source>
        <strain evidence="1">BCRC 34780</strain>
    </source>
</reference>
<gene>
    <name evidence="1" type="ORF">H4R21_004153</name>
</gene>
<name>A0ACC1KYR7_9FUNG</name>